<dbReference type="Proteomes" id="UP000284605">
    <property type="component" value="Unassembled WGS sequence"/>
</dbReference>
<dbReference type="AlphaFoldDB" id="A0A418WAN5"/>
<comment type="caution">
    <text evidence="3">The sequence shown here is derived from an EMBL/GenBank/DDBJ whole genome shotgun (WGS) entry which is preliminary data.</text>
</comment>
<dbReference type="EMBL" id="QYUK01000011">
    <property type="protein sequence ID" value="RJF87113.1"/>
    <property type="molecule type" value="Genomic_DNA"/>
</dbReference>
<keyword evidence="2" id="KW-0732">Signal</keyword>
<feature type="region of interest" description="Disordered" evidence="1">
    <location>
        <begin position="44"/>
        <end position="83"/>
    </location>
</feature>
<reference evidence="3 4" key="1">
    <citation type="submission" date="2018-09" db="EMBL/GenBank/DDBJ databases">
        <authorList>
            <person name="Zhu H."/>
        </authorList>
    </citation>
    <scope>NUCLEOTIDE SEQUENCE [LARGE SCALE GENOMIC DNA]</scope>
    <source>
        <strain evidence="3 4">K1W22B-8</strain>
    </source>
</reference>
<feature type="signal peptide" evidence="2">
    <location>
        <begin position="1"/>
        <end position="20"/>
    </location>
</feature>
<protein>
    <submittedName>
        <fullName evidence="3">Uncharacterized protein</fullName>
    </submittedName>
</protein>
<evidence type="ECO:0000256" key="1">
    <source>
        <dbReference type="SAM" id="MobiDB-lite"/>
    </source>
</evidence>
<sequence>MARRFYLLPVLAGVAALAIAVRLPQTLSTAGDFLPGTAKAIAAEPAPRRTMPRRTMQHRRCRHRPPLRQHRRRHRRRVSIPTP</sequence>
<keyword evidence="4" id="KW-1185">Reference proteome</keyword>
<proteinExistence type="predicted"/>
<feature type="compositionally biased region" description="Basic residues" evidence="1">
    <location>
        <begin position="50"/>
        <end position="83"/>
    </location>
</feature>
<gene>
    <name evidence="3" type="ORF">D3874_08810</name>
</gene>
<evidence type="ECO:0000313" key="3">
    <source>
        <dbReference type="EMBL" id="RJF87113.1"/>
    </source>
</evidence>
<evidence type="ECO:0000256" key="2">
    <source>
        <dbReference type="SAM" id="SignalP"/>
    </source>
</evidence>
<evidence type="ECO:0000313" key="4">
    <source>
        <dbReference type="Proteomes" id="UP000284605"/>
    </source>
</evidence>
<name>A0A418WAN5_9PROT</name>
<organism evidence="3 4">
    <name type="scientific">Oleomonas cavernae</name>
    <dbReference type="NCBI Taxonomy" id="2320859"/>
    <lineage>
        <taxon>Bacteria</taxon>
        <taxon>Pseudomonadati</taxon>
        <taxon>Pseudomonadota</taxon>
        <taxon>Alphaproteobacteria</taxon>
        <taxon>Acetobacterales</taxon>
        <taxon>Acetobacteraceae</taxon>
        <taxon>Oleomonas</taxon>
    </lineage>
</organism>
<feature type="chain" id="PRO_5019463595" evidence="2">
    <location>
        <begin position="21"/>
        <end position="83"/>
    </location>
</feature>
<accession>A0A418WAN5</accession>